<dbReference type="PANTHER" id="PTHR47784:SF4">
    <property type="entry name" value="ZN(II)2CYS6 TRANSCRIPTION FACTOR (EUROFUNG)"/>
    <property type="match status" value="1"/>
</dbReference>
<keyword evidence="5" id="KW-1185">Reference proteome</keyword>
<dbReference type="InterPro" id="IPR001138">
    <property type="entry name" value="Zn2Cys6_DnaBD"/>
</dbReference>
<feature type="region of interest" description="Disordered" evidence="2">
    <location>
        <begin position="1"/>
        <end position="55"/>
    </location>
</feature>
<dbReference type="AlphaFoldDB" id="A0A9P9ATY5"/>
<dbReference type="GO" id="GO:0001228">
    <property type="term" value="F:DNA-binding transcription activator activity, RNA polymerase II-specific"/>
    <property type="evidence" value="ECO:0007669"/>
    <property type="project" value="TreeGrafter"/>
</dbReference>
<comment type="caution">
    <text evidence="4">The sequence shown here is derived from an EMBL/GenBank/DDBJ whole genome shotgun (WGS) entry which is preliminary data.</text>
</comment>
<reference evidence="4 5" key="1">
    <citation type="journal article" date="2021" name="Nat. Commun.">
        <title>Genetic determinants of endophytism in the Arabidopsis root mycobiome.</title>
        <authorList>
            <person name="Mesny F."/>
            <person name="Miyauchi S."/>
            <person name="Thiergart T."/>
            <person name="Pickel B."/>
            <person name="Atanasova L."/>
            <person name="Karlsson M."/>
            <person name="Huettel B."/>
            <person name="Barry K.W."/>
            <person name="Haridas S."/>
            <person name="Chen C."/>
            <person name="Bauer D."/>
            <person name="Andreopoulos W."/>
            <person name="Pangilinan J."/>
            <person name="LaButti K."/>
            <person name="Riley R."/>
            <person name="Lipzen A."/>
            <person name="Clum A."/>
            <person name="Drula E."/>
            <person name="Henrissat B."/>
            <person name="Kohler A."/>
            <person name="Grigoriev I.V."/>
            <person name="Martin F.M."/>
            <person name="Hacquard S."/>
        </authorList>
    </citation>
    <scope>NUCLEOTIDE SEQUENCE [LARGE SCALE GENOMIC DNA]</scope>
    <source>
        <strain evidence="4 5">MPI-CAGE-CH-0241</strain>
    </source>
</reference>
<feature type="domain" description="Zn(2)-C6 fungal-type" evidence="3">
    <location>
        <begin position="56"/>
        <end position="86"/>
    </location>
</feature>
<organism evidence="4 5">
    <name type="scientific">Thelonectria olida</name>
    <dbReference type="NCBI Taxonomy" id="1576542"/>
    <lineage>
        <taxon>Eukaryota</taxon>
        <taxon>Fungi</taxon>
        <taxon>Dikarya</taxon>
        <taxon>Ascomycota</taxon>
        <taxon>Pezizomycotina</taxon>
        <taxon>Sordariomycetes</taxon>
        <taxon>Hypocreomycetidae</taxon>
        <taxon>Hypocreales</taxon>
        <taxon>Nectriaceae</taxon>
        <taxon>Thelonectria</taxon>
    </lineage>
</organism>
<dbReference type="Gene3D" id="4.10.240.10">
    <property type="entry name" value="Zn(2)-C6 fungal-type DNA-binding domain"/>
    <property type="match status" value="1"/>
</dbReference>
<gene>
    <name evidence="4" type="ORF">B0T10DRAFT_395655</name>
</gene>
<dbReference type="PANTHER" id="PTHR47784">
    <property type="entry name" value="STEROL UPTAKE CONTROL PROTEIN 2"/>
    <property type="match status" value="1"/>
</dbReference>
<evidence type="ECO:0000256" key="2">
    <source>
        <dbReference type="SAM" id="MobiDB-lite"/>
    </source>
</evidence>
<protein>
    <recommendedName>
        <fullName evidence="3">Zn(2)-C6 fungal-type domain-containing protein</fullName>
    </recommendedName>
</protein>
<feature type="compositionally biased region" description="Low complexity" evidence="2">
    <location>
        <begin position="108"/>
        <end position="128"/>
    </location>
</feature>
<dbReference type="OrthoDB" id="4937900at2759"/>
<sequence>MRPDRPGSGHSPGPGGSTASTASTASSIANTVATTTPPKSSSATKLRRAHRKSRNGCWECKRRHIKCDEARPACSNCVVSERTCSFPHNAVPSANGFVTASSQAAASAPPAGALRSPARSPAGSSPGSNTIYPPPHSLPPSAYGHRGFPMIDEAAPPTLPSFNEFFAGSPSASVTDAPKPPVFSAKHLILLHHAETAMPYTTSFMPPIINIAIEWSQQCPYAMDQLLALAADHLSLHSPESSLAHRRTATELQTRALMWFNHDTQENPGQPNDRICIPRFLFATLLSLHLLYETLTYHRSSYHAFIDKFIESTHLHRGVRTVIRSSYDIILDSPLRPFLLNFRAASETEYGGSECAELERIIESSDLAPATVAACKSACQTVQWAFNVHAILPPDDNIHAATAFPILLTAEYVEALRKNRPEALLVLAYYGVLLHRCRRSWIIGDSGSFLIQLIADYLGSFWQEPMRWPLQVLRTEQG</sequence>
<name>A0A9P9ATY5_9HYPO</name>
<dbReference type="Pfam" id="PF00172">
    <property type="entry name" value="Zn_clus"/>
    <property type="match status" value="1"/>
</dbReference>
<dbReference type="InterPro" id="IPR053157">
    <property type="entry name" value="Sterol_Uptake_Regulator"/>
</dbReference>
<dbReference type="SUPFAM" id="SSF57701">
    <property type="entry name" value="Zn2/Cys6 DNA-binding domain"/>
    <property type="match status" value="1"/>
</dbReference>
<dbReference type="CDD" id="cd00067">
    <property type="entry name" value="GAL4"/>
    <property type="match status" value="1"/>
</dbReference>
<evidence type="ECO:0000259" key="3">
    <source>
        <dbReference type="PROSITE" id="PS50048"/>
    </source>
</evidence>
<dbReference type="InterPro" id="IPR036864">
    <property type="entry name" value="Zn2-C6_fun-type_DNA-bd_sf"/>
</dbReference>
<dbReference type="GO" id="GO:0008270">
    <property type="term" value="F:zinc ion binding"/>
    <property type="evidence" value="ECO:0007669"/>
    <property type="project" value="InterPro"/>
</dbReference>
<feature type="compositionally biased region" description="Basic residues" evidence="2">
    <location>
        <begin position="45"/>
        <end position="54"/>
    </location>
</feature>
<proteinExistence type="predicted"/>
<evidence type="ECO:0000313" key="4">
    <source>
        <dbReference type="EMBL" id="KAH6896782.1"/>
    </source>
</evidence>
<dbReference type="EMBL" id="JAGPYM010000003">
    <property type="protein sequence ID" value="KAH6896782.1"/>
    <property type="molecule type" value="Genomic_DNA"/>
</dbReference>
<evidence type="ECO:0000313" key="5">
    <source>
        <dbReference type="Proteomes" id="UP000777438"/>
    </source>
</evidence>
<accession>A0A9P9ATY5</accession>
<evidence type="ECO:0000256" key="1">
    <source>
        <dbReference type="ARBA" id="ARBA00023242"/>
    </source>
</evidence>
<keyword evidence="1" id="KW-0539">Nucleus</keyword>
<feature type="region of interest" description="Disordered" evidence="2">
    <location>
        <begin position="108"/>
        <end position="136"/>
    </location>
</feature>
<dbReference type="PROSITE" id="PS50048">
    <property type="entry name" value="ZN2_CY6_FUNGAL_2"/>
    <property type="match status" value="1"/>
</dbReference>
<dbReference type="Proteomes" id="UP000777438">
    <property type="component" value="Unassembled WGS sequence"/>
</dbReference>
<dbReference type="SMART" id="SM00066">
    <property type="entry name" value="GAL4"/>
    <property type="match status" value="1"/>
</dbReference>
<feature type="compositionally biased region" description="Low complexity" evidence="2">
    <location>
        <begin position="17"/>
        <end position="44"/>
    </location>
</feature>
<dbReference type="PROSITE" id="PS00463">
    <property type="entry name" value="ZN2_CY6_FUNGAL_1"/>
    <property type="match status" value="1"/>
</dbReference>